<reference evidence="9 10" key="1">
    <citation type="submission" date="2018-10" db="EMBL/GenBank/DDBJ databases">
        <title>Draft genome sequence of Bacillus salarius IM0101, isolated from a hypersaline soil in Inner Mongolia, China.</title>
        <authorList>
            <person name="Yamprayoonswat W."/>
            <person name="Boonvisut S."/>
            <person name="Jumpathong W."/>
            <person name="Sittihan S."/>
            <person name="Ruangsuj P."/>
            <person name="Wanthongcharoen S."/>
            <person name="Thongpramul N."/>
            <person name="Pimmason S."/>
            <person name="Yu B."/>
            <person name="Yasawong M."/>
        </authorList>
    </citation>
    <scope>NUCLEOTIDE SEQUENCE [LARGE SCALE GENOMIC DNA]</scope>
    <source>
        <strain evidence="9 10">IM0101</strain>
    </source>
</reference>
<evidence type="ECO:0000259" key="8">
    <source>
        <dbReference type="Pfam" id="PF08439"/>
    </source>
</evidence>
<evidence type="ECO:0000256" key="5">
    <source>
        <dbReference type="ARBA" id="ARBA00023049"/>
    </source>
</evidence>
<evidence type="ECO:0000256" key="4">
    <source>
        <dbReference type="ARBA" id="ARBA00022833"/>
    </source>
</evidence>
<dbReference type="InterPro" id="IPR045090">
    <property type="entry name" value="Pept_M3A_M3B"/>
</dbReference>
<dbReference type="InterPro" id="IPR042088">
    <property type="entry name" value="OligoPept_F_C"/>
</dbReference>
<keyword evidence="2 6" id="KW-0479">Metal-binding</keyword>
<gene>
    <name evidence="9" type="primary">pepF</name>
    <name evidence="9" type="ORF">D7Z54_22255</name>
</gene>
<dbReference type="GO" id="GO:0006518">
    <property type="term" value="P:peptide metabolic process"/>
    <property type="evidence" value="ECO:0007669"/>
    <property type="project" value="TreeGrafter"/>
</dbReference>
<dbReference type="GO" id="GO:0004222">
    <property type="term" value="F:metalloendopeptidase activity"/>
    <property type="evidence" value="ECO:0007669"/>
    <property type="project" value="UniProtKB-UniRule"/>
</dbReference>
<dbReference type="GO" id="GO:0046872">
    <property type="term" value="F:metal ion binding"/>
    <property type="evidence" value="ECO:0007669"/>
    <property type="project" value="UniProtKB-UniRule"/>
</dbReference>
<dbReference type="OrthoDB" id="9766487at2"/>
<dbReference type="RefSeq" id="WP_125559154.1">
    <property type="nucleotide sequence ID" value="NZ_RBVX01000027.1"/>
</dbReference>
<proteinExistence type="inferred from homology"/>
<evidence type="ECO:0000259" key="7">
    <source>
        <dbReference type="Pfam" id="PF01432"/>
    </source>
</evidence>
<dbReference type="EMBL" id="RBVX01000027">
    <property type="protein sequence ID" value="RSL31231.1"/>
    <property type="molecule type" value="Genomic_DNA"/>
</dbReference>
<dbReference type="SUPFAM" id="SSF55486">
    <property type="entry name" value="Metalloproteases ('zincins'), catalytic domain"/>
    <property type="match status" value="1"/>
</dbReference>
<dbReference type="InterPro" id="IPR001567">
    <property type="entry name" value="Pept_M3A_M3B_dom"/>
</dbReference>
<dbReference type="PANTHER" id="PTHR11804">
    <property type="entry name" value="PROTEASE M3 THIMET OLIGOPEPTIDASE-RELATED"/>
    <property type="match status" value="1"/>
</dbReference>
<dbReference type="Pfam" id="PF08439">
    <property type="entry name" value="Peptidase_M3_N"/>
    <property type="match status" value="1"/>
</dbReference>
<evidence type="ECO:0000256" key="2">
    <source>
        <dbReference type="ARBA" id="ARBA00022723"/>
    </source>
</evidence>
<comment type="cofactor">
    <cofactor evidence="6">
        <name>Zn(2+)</name>
        <dbReference type="ChEBI" id="CHEBI:29105"/>
    </cofactor>
    <text evidence="6">Binds 1 zinc ion.</text>
</comment>
<dbReference type="Gene3D" id="1.20.140.70">
    <property type="entry name" value="Oligopeptidase f, N-terminal domain"/>
    <property type="match status" value="1"/>
</dbReference>
<keyword evidence="3 6" id="KW-0378">Hydrolase</keyword>
<keyword evidence="5 6" id="KW-0482">Metalloprotease</keyword>
<feature type="domain" description="Oligopeptidase F N-terminal" evidence="8">
    <location>
        <begin position="119"/>
        <end position="188"/>
    </location>
</feature>
<name>A0A428MYM6_9BACI</name>
<accession>A0A428MYM6</accession>
<keyword evidence="4 6" id="KW-0862">Zinc</keyword>
<keyword evidence="1 6" id="KW-0645">Protease</keyword>
<dbReference type="Gene3D" id="1.10.287.830">
    <property type="entry name" value="putative peptidase helix hairpin domain like"/>
    <property type="match status" value="1"/>
</dbReference>
<evidence type="ECO:0000256" key="3">
    <source>
        <dbReference type="ARBA" id="ARBA00022801"/>
    </source>
</evidence>
<organism evidence="9 10">
    <name type="scientific">Salibacterium salarium</name>
    <dbReference type="NCBI Taxonomy" id="284579"/>
    <lineage>
        <taxon>Bacteria</taxon>
        <taxon>Bacillati</taxon>
        <taxon>Bacillota</taxon>
        <taxon>Bacilli</taxon>
        <taxon>Bacillales</taxon>
        <taxon>Bacillaceae</taxon>
    </lineage>
</organism>
<evidence type="ECO:0000256" key="1">
    <source>
        <dbReference type="ARBA" id="ARBA00022670"/>
    </source>
</evidence>
<keyword evidence="10" id="KW-1185">Reference proteome</keyword>
<comment type="caution">
    <text evidence="9">The sequence shown here is derived from an EMBL/GenBank/DDBJ whole genome shotgun (WGS) entry which is preliminary data.</text>
</comment>
<evidence type="ECO:0000313" key="10">
    <source>
        <dbReference type="Proteomes" id="UP000275076"/>
    </source>
</evidence>
<dbReference type="Pfam" id="PF01432">
    <property type="entry name" value="Peptidase_M3"/>
    <property type="match status" value="1"/>
</dbReference>
<dbReference type="InterPro" id="IPR013647">
    <property type="entry name" value="OligopepF_N_dom"/>
</dbReference>
<dbReference type="GO" id="GO:0006508">
    <property type="term" value="P:proteolysis"/>
    <property type="evidence" value="ECO:0007669"/>
    <property type="project" value="UniProtKB-KW"/>
</dbReference>
<dbReference type="NCBIfam" id="TIGR00181">
    <property type="entry name" value="pepF"/>
    <property type="match status" value="1"/>
</dbReference>
<dbReference type="EC" id="3.4.24.-" evidence="6"/>
<feature type="domain" description="Peptidase M3A/M3B catalytic" evidence="7">
    <location>
        <begin position="211"/>
        <end position="589"/>
    </location>
</feature>
<dbReference type="AlphaFoldDB" id="A0A428MYM6"/>
<dbReference type="InterPro" id="IPR004438">
    <property type="entry name" value="Peptidase_M3B"/>
</dbReference>
<dbReference type="Gene3D" id="1.10.1370.20">
    <property type="entry name" value="Oligoendopeptidase f, C-terminal domain"/>
    <property type="match status" value="1"/>
</dbReference>
<comment type="similarity">
    <text evidence="6">Belongs to the peptidase M3B family.</text>
</comment>
<comment type="function">
    <text evidence="6">Has oligopeptidase activity and degrades a variety of small bioactive peptides.</text>
</comment>
<evidence type="ECO:0000313" key="9">
    <source>
        <dbReference type="EMBL" id="RSL31231.1"/>
    </source>
</evidence>
<dbReference type="PANTHER" id="PTHR11804:SF84">
    <property type="entry name" value="SACCHAROLYSIN"/>
    <property type="match status" value="1"/>
</dbReference>
<dbReference type="CDD" id="cd09608">
    <property type="entry name" value="M3B_PepF"/>
    <property type="match status" value="1"/>
</dbReference>
<sequence>MSTTETKNLPKREDVPKEWTWDLEDIFSTDEEWEKEFEAIKNLLPDITSFKGTLGESADNLYHCLKKQDEIGGRFGRLFSYAHMRADQDTGNSFYQGLEDRASSLAAQLGQAMAFVTPEILSIPEETLNQFLKQHEGLTLYKQALEEINEERPHVLNESEESILAQVSEVTATPGNTFGMLNNADLKFPTIEDENGEEVQVTHGRILRFFESDDRRVRRDAFNAVYSTYKKYRNTFASTLSGEVKKHLFSANVRNYESARKAALSANHIPEIVYDQLVDTVNDHLHLLHRYVRLRKRVLDLDEIHNYDLYTPLVKDVDMKVSYEDAQKQVLKAVEPLGEDYVKTVEEGFNSRWIDVYENEGKRSGAYSSGAYGTKPYVLMNWQDNVNNMFTLAHELGHSMHSYFSRKHQPIRYSDYTIFVAEVASTVNESLLNKHLLQTTEDKRQRMYLLNNFLEGFRGTVFRQTMFAEFEQLIHEKAAAGEPLTPDLLEKEYYQLNEKYFGEDMTVDDDIALEWSRIPHFYMNFYVYQYATGYSAAAALSRQILEEGEPAVKRYLEFLQSGSSDYPINLLKQAGVDMTSPAPVQEAMVLFEQTLNEMEQLLAEEQ</sequence>
<evidence type="ECO:0000256" key="6">
    <source>
        <dbReference type="RuleBase" id="RU368091"/>
    </source>
</evidence>
<dbReference type="Proteomes" id="UP000275076">
    <property type="component" value="Unassembled WGS sequence"/>
</dbReference>
<protein>
    <recommendedName>
        <fullName evidence="6">Oligopeptidase F</fullName>
        <ecNumber evidence="6">3.4.24.-</ecNumber>
    </recommendedName>
</protein>